<dbReference type="EMBL" id="BDGG01000002">
    <property type="protein sequence ID" value="GAU91932.1"/>
    <property type="molecule type" value="Genomic_DNA"/>
</dbReference>
<evidence type="ECO:0000313" key="1">
    <source>
        <dbReference type="EMBL" id="GAU91932.1"/>
    </source>
</evidence>
<proteinExistence type="predicted"/>
<dbReference type="AlphaFoldDB" id="A0A1D1UW22"/>
<feature type="non-terminal residue" evidence="1">
    <location>
        <position position="63"/>
    </location>
</feature>
<name>A0A1D1UW22_RAMVA</name>
<dbReference type="Proteomes" id="UP000186922">
    <property type="component" value="Unassembled WGS sequence"/>
</dbReference>
<gene>
    <name evidence="1" type="primary">RvY_04090-1</name>
    <name evidence="1" type="synonym">RvY_04090.1</name>
    <name evidence="1" type="ORF">RvY_04090</name>
</gene>
<evidence type="ECO:0000313" key="2">
    <source>
        <dbReference type="Proteomes" id="UP000186922"/>
    </source>
</evidence>
<reference evidence="1 2" key="1">
    <citation type="journal article" date="2016" name="Nat. Commun.">
        <title>Extremotolerant tardigrade genome and improved radiotolerance of human cultured cells by tardigrade-unique protein.</title>
        <authorList>
            <person name="Hashimoto T."/>
            <person name="Horikawa D.D."/>
            <person name="Saito Y."/>
            <person name="Kuwahara H."/>
            <person name="Kozuka-Hata H."/>
            <person name="Shin-I T."/>
            <person name="Minakuchi Y."/>
            <person name="Ohishi K."/>
            <person name="Motoyama A."/>
            <person name="Aizu T."/>
            <person name="Enomoto A."/>
            <person name="Kondo K."/>
            <person name="Tanaka S."/>
            <person name="Hara Y."/>
            <person name="Koshikawa S."/>
            <person name="Sagara H."/>
            <person name="Miura T."/>
            <person name="Yokobori S."/>
            <person name="Miyagawa K."/>
            <person name="Suzuki Y."/>
            <person name="Kubo T."/>
            <person name="Oyama M."/>
            <person name="Kohara Y."/>
            <person name="Fujiyama A."/>
            <person name="Arakawa K."/>
            <person name="Katayama T."/>
            <person name="Toyoda A."/>
            <person name="Kunieda T."/>
        </authorList>
    </citation>
    <scope>NUCLEOTIDE SEQUENCE [LARGE SCALE GENOMIC DNA]</scope>
    <source>
        <strain evidence="1 2">YOKOZUNA-1</strain>
    </source>
</reference>
<sequence>MHRPIGKIHRRLLTLSVNSSFESYVSILVKMRTILHFAYFTEVPSHLPLEPKSCTVKKTTRLL</sequence>
<comment type="caution">
    <text evidence="1">The sequence shown here is derived from an EMBL/GenBank/DDBJ whole genome shotgun (WGS) entry which is preliminary data.</text>
</comment>
<protein>
    <submittedName>
        <fullName evidence="1">Uncharacterized protein</fullName>
    </submittedName>
</protein>
<keyword evidence="2" id="KW-1185">Reference proteome</keyword>
<accession>A0A1D1UW22</accession>
<organism evidence="1 2">
    <name type="scientific">Ramazzottius varieornatus</name>
    <name type="common">Water bear</name>
    <name type="synonym">Tardigrade</name>
    <dbReference type="NCBI Taxonomy" id="947166"/>
    <lineage>
        <taxon>Eukaryota</taxon>
        <taxon>Metazoa</taxon>
        <taxon>Ecdysozoa</taxon>
        <taxon>Tardigrada</taxon>
        <taxon>Eutardigrada</taxon>
        <taxon>Parachela</taxon>
        <taxon>Hypsibioidea</taxon>
        <taxon>Ramazzottiidae</taxon>
        <taxon>Ramazzottius</taxon>
    </lineage>
</organism>